<gene>
    <name evidence="2" type="ORF">MNBD_ALPHA05-766</name>
</gene>
<dbReference type="AlphaFoldDB" id="A0A3B0S5V5"/>
<organism evidence="2">
    <name type="scientific">hydrothermal vent metagenome</name>
    <dbReference type="NCBI Taxonomy" id="652676"/>
    <lineage>
        <taxon>unclassified sequences</taxon>
        <taxon>metagenomes</taxon>
        <taxon>ecological metagenomes</taxon>
    </lineage>
</organism>
<feature type="region of interest" description="Disordered" evidence="1">
    <location>
        <begin position="26"/>
        <end position="82"/>
    </location>
</feature>
<accession>A0A3B0S5V5</accession>
<protein>
    <submittedName>
        <fullName evidence="2">Uncharacterized protein</fullName>
    </submittedName>
</protein>
<reference evidence="2" key="1">
    <citation type="submission" date="2018-06" db="EMBL/GenBank/DDBJ databases">
        <authorList>
            <person name="Zhirakovskaya E."/>
        </authorList>
    </citation>
    <scope>NUCLEOTIDE SEQUENCE</scope>
</reference>
<evidence type="ECO:0000256" key="1">
    <source>
        <dbReference type="SAM" id="MobiDB-lite"/>
    </source>
</evidence>
<proteinExistence type="predicted"/>
<sequence>MAYRRVLIGIVAASLVMAAFARAQEPPLPTGLAPESQSKQEPKGKDEPALPAGLGQPAEPALPSGLGPTSTATPNRRAGNDTNEFVMPFGLTGFVESRLGARIVEDPTQKTLSIAEIRAQFERDFETDQATFRFVGDFLYDGVKDDLDVDLETGRGFFDLREANVVVRPVDFLDIKAGRQILTWGVGDLYFINDLFAKDFRSFFIGRDDEYLKAPSDAIRISAFNNIANVEFVYVPRFDADRSITGERLSYFNPVLGRIAGRDAIIDADTPDAWFSDDEFAGRAYRNIGAFEAAVYGYAGYWKTPEGQTPAGRPFHPRLAVFGASLRGPLQGGLVTAEFGHYLSRDDLGGDNPLIRNSETRFLLGYEREVGEELTASVQYIAEVISDYNALSGALPTGASAPDRVRQVVTLRVTKMMLNQNLILSGFNFWSPNEKDGYFRFRAAYKLSDSWLAEGGGNIFYGARSNSFFGQFEDNTNLFVGLRRSF</sequence>
<dbReference type="EMBL" id="UOEH01000338">
    <property type="protein sequence ID" value="VAW01451.1"/>
    <property type="molecule type" value="Genomic_DNA"/>
</dbReference>
<name>A0A3B0S5V5_9ZZZZ</name>
<feature type="compositionally biased region" description="Basic and acidic residues" evidence="1">
    <location>
        <begin position="38"/>
        <end position="48"/>
    </location>
</feature>
<evidence type="ECO:0000313" key="2">
    <source>
        <dbReference type="EMBL" id="VAW01451.1"/>
    </source>
</evidence>